<sequence length="453" mass="50236">MIVDAPKHRDSTPPPMAVPFHVSIIDRCHVSPPPDSLIPTISLPLTFLDIPWLLYPSNQTLLFFPKPPPKTTVITLLRQSLSLTLHHFHPLAGNLLSPPPPVDPYIVYTKGDSISLTVAESNTNINHLSGDHPRSINNLYSLLPKLPLTSMSRDTNVVQVYPLLAIQITFFNDSGLSIGVTAQQVSADERTLDHFLKHWASVCKSLLKKDSFFAFNSTPWFDQTVIRDRNSLKTTFLKQWWNRLDSIEDSLRETDHNIVQSTFRVAPSDTNMIKQHILAKCKTINEDPPLHLSPYDGPLYLGFNAGGITRLGYEIPSSYFGNCIAFGRCRAMKSALLGDDGIVFAAKSLGKEIKRLDMDVLGGGDRWISDWEELNIRFLGSPKVDSYGLDFGWGKVQKVEKISSDHDHGKGNVVSLSGSRDLKSGIEVGVALSGKEMSAFTSLFNGGLMELAQ</sequence>
<evidence type="ECO:0000313" key="2">
    <source>
        <dbReference type="Proteomes" id="UP001056120"/>
    </source>
</evidence>
<comment type="caution">
    <text evidence="1">The sequence shown here is derived from an EMBL/GenBank/DDBJ whole genome shotgun (WGS) entry which is preliminary data.</text>
</comment>
<accession>A0ACB8YCX2</accession>
<evidence type="ECO:0000313" key="1">
    <source>
        <dbReference type="EMBL" id="KAI3683047.1"/>
    </source>
</evidence>
<gene>
    <name evidence="1" type="ORF">L1987_83544</name>
</gene>
<keyword evidence="2" id="KW-1185">Reference proteome</keyword>
<dbReference type="Proteomes" id="UP001056120">
    <property type="component" value="Linkage Group LG28"/>
</dbReference>
<name>A0ACB8YCX2_9ASTR</name>
<reference evidence="1 2" key="2">
    <citation type="journal article" date="2022" name="Mol. Ecol. Resour.">
        <title>The genomes of chicory, endive, great burdock and yacon provide insights into Asteraceae paleo-polyploidization history and plant inulin production.</title>
        <authorList>
            <person name="Fan W."/>
            <person name="Wang S."/>
            <person name="Wang H."/>
            <person name="Wang A."/>
            <person name="Jiang F."/>
            <person name="Liu H."/>
            <person name="Zhao H."/>
            <person name="Xu D."/>
            <person name="Zhang Y."/>
        </authorList>
    </citation>
    <scope>NUCLEOTIDE SEQUENCE [LARGE SCALE GENOMIC DNA]</scope>
    <source>
        <strain evidence="2">cv. Yunnan</strain>
        <tissue evidence="1">Leaves</tissue>
    </source>
</reference>
<proteinExistence type="predicted"/>
<protein>
    <submittedName>
        <fullName evidence="1">Uncharacterized protein</fullName>
    </submittedName>
</protein>
<reference evidence="2" key="1">
    <citation type="journal article" date="2022" name="Mol. Ecol. Resour.">
        <title>The genomes of chicory, endive, great burdock and yacon provide insights into Asteraceae palaeo-polyploidization history and plant inulin production.</title>
        <authorList>
            <person name="Fan W."/>
            <person name="Wang S."/>
            <person name="Wang H."/>
            <person name="Wang A."/>
            <person name="Jiang F."/>
            <person name="Liu H."/>
            <person name="Zhao H."/>
            <person name="Xu D."/>
            <person name="Zhang Y."/>
        </authorList>
    </citation>
    <scope>NUCLEOTIDE SEQUENCE [LARGE SCALE GENOMIC DNA]</scope>
    <source>
        <strain evidence="2">cv. Yunnan</strain>
    </source>
</reference>
<organism evidence="1 2">
    <name type="scientific">Smallanthus sonchifolius</name>
    <dbReference type="NCBI Taxonomy" id="185202"/>
    <lineage>
        <taxon>Eukaryota</taxon>
        <taxon>Viridiplantae</taxon>
        <taxon>Streptophyta</taxon>
        <taxon>Embryophyta</taxon>
        <taxon>Tracheophyta</taxon>
        <taxon>Spermatophyta</taxon>
        <taxon>Magnoliopsida</taxon>
        <taxon>eudicotyledons</taxon>
        <taxon>Gunneridae</taxon>
        <taxon>Pentapetalae</taxon>
        <taxon>asterids</taxon>
        <taxon>campanulids</taxon>
        <taxon>Asterales</taxon>
        <taxon>Asteraceae</taxon>
        <taxon>Asteroideae</taxon>
        <taxon>Heliantheae alliance</taxon>
        <taxon>Millerieae</taxon>
        <taxon>Smallanthus</taxon>
    </lineage>
</organism>
<dbReference type="EMBL" id="CM042045">
    <property type="protein sequence ID" value="KAI3683047.1"/>
    <property type="molecule type" value="Genomic_DNA"/>
</dbReference>